<proteinExistence type="predicted"/>
<dbReference type="EMBL" id="CAADFI010000139">
    <property type="protein sequence ID" value="VFJ98653.1"/>
    <property type="molecule type" value="Genomic_DNA"/>
</dbReference>
<dbReference type="AlphaFoldDB" id="A0A450V149"/>
<evidence type="ECO:0000313" key="2">
    <source>
        <dbReference type="EMBL" id="VFJ98653.1"/>
    </source>
</evidence>
<protein>
    <submittedName>
        <fullName evidence="1">Uncharacterized protein</fullName>
    </submittedName>
</protein>
<dbReference type="EMBL" id="CAADFG010000138">
    <property type="protein sequence ID" value="VFJ98455.1"/>
    <property type="molecule type" value="Genomic_DNA"/>
</dbReference>
<gene>
    <name evidence="1" type="ORF">BECKH772A_GA0070896_101385</name>
    <name evidence="2" type="ORF">BECKH772B_GA0070898_101394</name>
    <name evidence="3" type="ORF">BECKH772C_GA0070978_101354</name>
</gene>
<name>A0A450V149_9GAMM</name>
<sequence length="58" mass="6469">MITHWHDTATGVRTLVRARDGNLAFTLRHTYPDATAAGNAAQARLDRLNRRARGNQPD</sequence>
<organism evidence="1">
    <name type="scientific">Candidatus Kentrum eta</name>
    <dbReference type="NCBI Taxonomy" id="2126337"/>
    <lineage>
        <taxon>Bacteria</taxon>
        <taxon>Pseudomonadati</taxon>
        <taxon>Pseudomonadota</taxon>
        <taxon>Gammaproteobacteria</taxon>
        <taxon>Candidatus Kentrum</taxon>
    </lineage>
</organism>
<evidence type="ECO:0000313" key="3">
    <source>
        <dbReference type="EMBL" id="VFK03567.1"/>
    </source>
</evidence>
<evidence type="ECO:0000313" key="1">
    <source>
        <dbReference type="EMBL" id="VFJ98455.1"/>
    </source>
</evidence>
<dbReference type="EMBL" id="CAADFJ010000135">
    <property type="protein sequence ID" value="VFK03567.1"/>
    <property type="molecule type" value="Genomic_DNA"/>
</dbReference>
<accession>A0A450V149</accession>
<reference evidence="1" key="1">
    <citation type="submission" date="2019-02" db="EMBL/GenBank/DDBJ databases">
        <authorList>
            <person name="Gruber-Vodicka R. H."/>
            <person name="Seah K. B. B."/>
        </authorList>
    </citation>
    <scope>NUCLEOTIDE SEQUENCE</scope>
    <source>
        <strain evidence="3">BECK_SA2B12</strain>
        <strain evidence="1">BECK_SA2B15</strain>
        <strain evidence="2">BECK_SA2B20</strain>
    </source>
</reference>